<dbReference type="Proteomes" id="UP001526430">
    <property type="component" value="Unassembled WGS sequence"/>
</dbReference>
<keyword evidence="2" id="KW-1185">Reference proteome</keyword>
<protein>
    <recommendedName>
        <fullName evidence="3">DUF4089 domain-containing protein</fullName>
    </recommendedName>
</protein>
<proteinExistence type="predicted"/>
<sequence>MPEPLPPAEFAALLVRAGIALPEREAEDLRLAHPRLLAMLATLRDPPPAAEEEPAFTFAAGDEA</sequence>
<dbReference type="RefSeq" id="WP_301588985.1">
    <property type="nucleotide sequence ID" value="NZ_JAPFQI010000002.1"/>
</dbReference>
<evidence type="ECO:0000313" key="1">
    <source>
        <dbReference type="EMBL" id="MCW8085139.1"/>
    </source>
</evidence>
<reference evidence="1 2" key="1">
    <citation type="submission" date="2022-10" db="EMBL/GenBank/DDBJ databases">
        <title>Roseococcus glaciei nov., sp. nov., isolated from glacier.</title>
        <authorList>
            <person name="Liu Q."/>
            <person name="Xin Y.-H."/>
        </authorList>
    </citation>
    <scope>NUCLEOTIDE SEQUENCE [LARGE SCALE GENOMIC DNA]</scope>
    <source>
        <strain evidence="1 2">MDT2-1-1</strain>
    </source>
</reference>
<evidence type="ECO:0008006" key="3">
    <source>
        <dbReference type="Google" id="ProtNLM"/>
    </source>
</evidence>
<evidence type="ECO:0000313" key="2">
    <source>
        <dbReference type="Proteomes" id="UP001526430"/>
    </source>
</evidence>
<name>A0ABT3NSK2_9PROT</name>
<comment type="caution">
    <text evidence="1">The sequence shown here is derived from an EMBL/GenBank/DDBJ whole genome shotgun (WGS) entry which is preliminary data.</text>
</comment>
<gene>
    <name evidence="1" type="ORF">OF850_05840</name>
</gene>
<organism evidence="1 2">
    <name type="scientific">Sabulicella glaciei</name>
    <dbReference type="NCBI Taxonomy" id="2984948"/>
    <lineage>
        <taxon>Bacteria</taxon>
        <taxon>Pseudomonadati</taxon>
        <taxon>Pseudomonadota</taxon>
        <taxon>Alphaproteobacteria</taxon>
        <taxon>Acetobacterales</taxon>
        <taxon>Acetobacteraceae</taxon>
        <taxon>Sabulicella</taxon>
    </lineage>
</organism>
<dbReference type="EMBL" id="JAPFQI010000002">
    <property type="protein sequence ID" value="MCW8085139.1"/>
    <property type="molecule type" value="Genomic_DNA"/>
</dbReference>
<accession>A0ABT3NSK2</accession>